<dbReference type="Proteomes" id="UP000290407">
    <property type="component" value="Unassembled WGS sequence"/>
</dbReference>
<organism evidence="2 3">
    <name type="scientific">Spirosoma sordidisoli</name>
    <dbReference type="NCBI Taxonomy" id="2502893"/>
    <lineage>
        <taxon>Bacteria</taxon>
        <taxon>Pseudomonadati</taxon>
        <taxon>Bacteroidota</taxon>
        <taxon>Cytophagia</taxon>
        <taxon>Cytophagales</taxon>
        <taxon>Cytophagaceae</taxon>
        <taxon>Spirosoma</taxon>
    </lineage>
</organism>
<gene>
    <name evidence="2" type="ORF">EQG79_23445</name>
</gene>
<reference evidence="2 3" key="1">
    <citation type="submission" date="2019-01" db="EMBL/GenBank/DDBJ databases">
        <title>Spirosoma flava sp. nov., a propanil-degrading bacterium isolated from herbicide-contaminated soil.</title>
        <authorList>
            <person name="Zhang L."/>
            <person name="Jiang J.-D."/>
        </authorList>
    </citation>
    <scope>NUCLEOTIDE SEQUENCE [LARGE SCALE GENOMIC DNA]</scope>
    <source>
        <strain evidence="2 3">TY50</strain>
    </source>
</reference>
<protein>
    <submittedName>
        <fullName evidence="2">Uncharacterized protein</fullName>
    </submittedName>
</protein>
<dbReference type="EMBL" id="SBLB01000007">
    <property type="protein sequence ID" value="RYC67662.1"/>
    <property type="molecule type" value="Genomic_DNA"/>
</dbReference>
<sequence>MKQLLNHSLWACLFLLSPLLAPRAYGQSAIDFASVDTTETLRSCQTVLRDFIKGSKATVLMEQHYTRKGIAQAFIPIPSGRGTSIPDIYVFYFVAKASVLSAPWLNLYSVDQDLGRRAGSFRITNAVAVKDGYIFQIRLDRGSDAVYPSRLVSNELQVVSSNPGSLIAFSL</sequence>
<evidence type="ECO:0000256" key="1">
    <source>
        <dbReference type="SAM" id="SignalP"/>
    </source>
</evidence>
<feature type="signal peptide" evidence="1">
    <location>
        <begin position="1"/>
        <end position="26"/>
    </location>
</feature>
<name>A0A4Q2UGR8_9BACT</name>
<evidence type="ECO:0000313" key="3">
    <source>
        <dbReference type="Proteomes" id="UP000290407"/>
    </source>
</evidence>
<proteinExistence type="predicted"/>
<feature type="chain" id="PRO_5020576705" evidence="1">
    <location>
        <begin position="27"/>
        <end position="171"/>
    </location>
</feature>
<comment type="caution">
    <text evidence="2">The sequence shown here is derived from an EMBL/GenBank/DDBJ whole genome shotgun (WGS) entry which is preliminary data.</text>
</comment>
<keyword evidence="3" id="KW-1185">Reference proteome</keyword>
<dbReference type="AlphaFoldDB" id="A0A4Q2UGR8"/>
<dbReference type="RefSeq" id="WP_129604687.1">
    <property type="nucleotide sequence ID" value="NZ_SBLB01000007.1"/>
</dbReference>
<evidence type="ECO:0000313" key="2">
    <source>
        <dbReference type="EMBL" id="RYC67662.1"/>
    </source>
</evidence>
<keyword evidence="1" id="KW-0732">Signal</keyword>
<accession>A0A4Q2UGR8</accession>